<dbReference type="PRINTS" id="PR00039">
    <property type="entry name" value="HTHLYSR"/>
</dbReference>
<dbReference type="Pfam" id="PF03466">
    <property type="entry name" value="LysR_substrate"/>
    <property type="match status" value="1"/>
</dbReference>
<evidence type="ECO:0000256" key="4">
    <source>
        <dbReference type="ARBA" id="ARBA00023163"/>
    </source>
</evidence>
<dbReference type="PANTHER" id="PTHR30346:SF28">
    <property type="entry name" value="HTH-TYPE TRANSCRIPTIONAL REGULATOR CYNR"/>
    <property type="match status" value="1"/>
</dbReference>
<dbReference type="Proteomes" id="UP000215441">
    <property type="component" value="Unassembled WGS sequence"/>
</dbReference>
<dbReference type="OrthoDB" id="8673707at2"/>
<dbReference type="RefSeq" id="WP_094287526.1">
    <property type="nucleotide sequence ID" value="NZ_JAMXHW010000007.1"/>
</dbReference>
<organism evidence="6 7">
    <name type="scientific">Acidovorax kalamii</name>
    <dbReference type="NCBI Taxonomy" id="2004485"/>
    <lineage>
        <taxon>Bacteria</taxon>
        <taxon>Pseudomonadati</taxon>
        <taxon>Pseudomonadota</taxon>
        <taxon>Betaproteobacteria</taxon>
        <taxon>Burkholderiales</taxon>
        <taxon>Comamonadaceae</taxon>
        <taxon>Acidovorax</taxon>
    </lineage>
</organism>
<gene>
    <name evidence="6" type="ORF">CBY09_06385</name>
</gene>
<dbReference type="Pfam" id="PF00126">
    <property type="entry name" value="HTH_1"/>
    <property type="match status" value="1"/>
</dbReference>
<dbReference type="PANTHER" id="PTHR30346">
    <property type="entry name" value="TRANSCRIPTIONAL DUAL REGULATOR HCAR-RELATED"/>
    <property type="match status" value="1"/>
</dbReference>
<dbReference type="InterPro" id="IPR036390">
    <property type="entry name" value="WH_DNA-bd_sf"/>
</dbReference>
<evidence type="ECO:0000256" key="3">
    <source>
        <dbReference type="ARBA" id="ARBA00023125"/>
    </source>
</evidence>
<evidence type="ECO:0000313" key="6">
    <source>
        <dbReference type="EMBL" id="OYD51436.1"/>
    </source>
</evidence>
<evidence type="ECO:0000313" key="7">
    <source>
        <dbReference type="Proteomes" id="UP000215441"/>
    </source>
</evidence>
<dbReference type="SUPFAM" id="SSF53850">
    <property type="entry name" value="Periplasmic binding protein-like II"/>
    <property type="match status" value="1"/>
</dbReference>
<evidence type="ECO:0000259" key="5">
    <source>
        <dbReference type="PROSITE" id="PS50931"/>
    </source>
</evidence>
<proteinExistence type="inferred from homology"/>
<dbReference type="EMBL" id="NOIG01000004">
    <property type="protein sequence ID" value="OYD51436.1"/>
    <property type="molecule type" value="Genomic_DNA"/>
</dbReference>
<dbReference type="SUPFAM" id="SSF46785">
    <property type="entry name" value="Winged helix' DNA-binding domain"/>
    <property type="match status" value="1"/>
</dbReference>
<protein>
    <recommendedName>
        <fullName evidence="5">HTH lysR-type domain-containing protein</fullName>
    </recommendedName>
</protein>
<dbReference type="GO" id="GO:0003677">
    <property type="term" value="F:DNA binding"/>
    <property type="evidence" value="ECO:0007669"/>
    <property type="project" value="UniProtKB-KW"/>
</dbReference>
<accession>A0A235EQW8</accession>
<evidence type="ECO:0000256" key="2">
    <source>
        <dbReference type="ARBA" id="ARBA00023015"/>
    </source>
</evidence>
<keyword evidence="3" id="KW-0238">DNA-binding</keyword>
<dbReference type="GO" id="GO:0003700">
    <property type="term" value="F:DNA-binding transcription factor activity"/>
    <property type="evidence" value="ECO:0007669"/>
    <property type="project" value="InterPro"/>
</dbReference>
<reference evidence="6 7" key="1">
    <citation type="submission" date="2017-07" db="EMBL/GenBank/DDBJ databases">
        <title>Acidovorax KNDSW TSA 6 genome sequence and assembly.</title>
        <authorList>
            <person name="Mayilraj S."/>
        </authorList>
    </citation>
    <scope>NUCLEOTIDE SEQUENCE [LARGE SCALE GENOMIC DNA]</scope>
    <source>
        <strain evidence="6 7">KNDSW-TSA6</strain>
    </source>
</reference>
<dbReference type="FunFam" id="1.10.10.10:FF:000001">
    <property type="entry name" value="LysR family transcriptional regulator"/>
    <property type="match status" value="1"/>
</dbReference>
<evidence type="ECO:0000256" key="1">
    <source>
        <dbReference type="ARBA" id="ARBA00009437"/>
    </source>
</evidence>
<dbReference type="Gene3D" id="1.10.10.10">
    <property type="entry name" value="Winged helix-like DNA-binding domain superfamily/Winged helix DNA-binding domain"/>
    <property type="match status" value="1"/>
</dbReference>
<dbReference type="InterPro" id="IPR036388">
    <property type="entry name" value="WH-like_DNA-bd_sf"/>
</dbReference>
<dbReference type="InterPro" id="IPR005119">
    <property type="entry name" value="LysR_subst-bd"/>
</dbReference>
<comment type="similarity">
    <text evidence="1">Belongs to the LysR transcriptional regulatory family.</text>
</comment>
<dbReference type="InterPro" id="IPR000847">
    <property type="entry name" value="LysR_HTH_N"/>
</dbReference>
<keyword evidence="4" id="KW-0804">Transcription</keyword>
<dbReference type="GO" id="GO:0032993">
    <property type="term" value="C:protein-DNA complex"/>
    <property type="evidence" value="ECO:0007669"/>
    <property type="project" value="TreeGrafter"/>
</dbReference>
<name>A0A235EQW8_9BURK</name>
<sequence length="306" mass="32833">MTTTIAQLRHFIALADSGSFTRAADSTQRSQAAFSRSIAMLEAHLGAALVERSGHRNALTPIGRTVLEHARQVVAQADELHQVVRHHVSGEAGAVRLGMTATPHALLGRHLLHMAATHTGHMRLQLSGGAQAQQIQALRDHTLDALVMDQRSIPGAHADLEVHRLAQLPTGVMVRPGHPLTQRHPIMFADLTGFPVACTGMSVAMGRLLVQRLGLQAHPDTLITLGSESVADLLDVACRTDAIYLGIMAPAAPLLAQGQLVALDIPTQGLESHIAWVQRVARAPNPVLDGIRQQVQGWLDETGLLR</sequence>
<dbReference type="AlphaFoldDB" id="A0A235EQW8"/>
<feature type="domain" description="HTH lysR-type" evidence="5">
    <location>
        <begin position="3"/>
        <end position="60"/>
    </location>
</feature>
<keyword evidence="2" id="KW-0805">Transcription regulation</keyword>
<keyword evidence="7" id="KW-1185">Reference proteome</keyword>
<dbReference type="CDD" id="cd05466">
    <property type="entry name" value="PBP2_LTTR_substrate"/>
    <property type="match status" value="1"/>
</dbReference>
<comment type="caution">
    <text evidence="6">The sequence shown here is derived from an EMBL/GenBank/DDBJ whole genome shotgun (WGS) entry which is preliminary data.</text>
</comment>
<dbReference type="PROSITE" id="PS50931">
    <property type="entry name" value="HTH_LYSR"/>
    <property type="match status" value="1"/>
</dbReference>
<dbReference type="Gene3D" id="3.40.190.290">
    <property type="match status" value="1"/>
</dbReference>